<feature type="signal peptide" evidence="5">
    <location>
        <begin position="1"/>
        <end position="22"/>
    </location>
</feature>
<dbReference type="RefSeq" id="WP_093151665.1">
    <property type="nucleotide sequence ID" value="NZ_FNEK01000009.1"/>
</dbReference>
<dbReference type="InterPro" id="IPR007452">
    <property type="entry name" value="TamB_C"/>
</dbReference>
<comment type="subcellular location">
    <subcellularLocation>
        <location evidence="1">Membrane</location>
        <topology evidence="1">Single-pass membrane protein</topology>
    </subcellularLocation>
</comment>
<accession>A0A1G8PIK8</accession>
<dbReference type="OrthoDB" id="7784409at2"/>
<dbReference type="Pfam" id="PF04357">
    <property type="entry name" value="TamB"/>
    <property type="match status" value="1"/>
</dbReference>
<feature type="chain" id="PRO_5011580558" evidence="5">
    <location>
        <begin position="23"/>
        <end position="1573"/>
    </location>
</feature>
<dbReference type="PANTHER" id="PTHR36985">
    <property type="entry name" value="TRANSLOCATION AND ASSEMBLY MODULE SUBUNIT TAMB"/>
    <property type="match status" value="1"/>
</dbReference>
<evidence type="ECO:0000256" key="1">
    <source>
        <dbReference type="ARBA" id="ARBA00004167"/>
    </source>
</evidence>
<dbReference type="PANTHER" id="PTHR36985:SF1">
    <property type="entry name" value="TRANSLOCATION AND ASSEMBLY MODULE SUBUNIT TAMB"/>
    <property type="match status" value="1"/>
</dbReference>
<reference evidence="7 8" key="1">
    <citation type="submission" date="2016-10" db="EMBL/GenBank/DDBJ databases">
        <authorList>
            <person name="de Groot N.N."/>
        </authorList>
    </citation>
    <scope>NUCLEOTIDE SEQUENCE [LARGE SCALE GENOMIC DNA]</scope>
    <source>
        <strain evidence="7 8">DSM 25294</strain>
    </source>
</reference>
<dbReference type="GO" id="GO:0009306">
    <property type="term" value="P:protein secretion"/>
    <property type="evidence" value="ECO:0007669"/>
    <property type="project" value="InterPro"/>
</dbReference>
<organism evidence="7 8">
    <name type="scientific">Aliiruegeria lutimaris</name>
    <dbReference type="NCBI Taxonomy" id="571298"/>
    <lineage>
        <taxon>Bacteria</taxon>
        <taxon>Pseudomonadati</taxon>
        <taxon>Pseudomonadota</taxon>
        <taxon>Alphaproteobacteria</taxon>
        <taxon>Rhodobacterales</taxon>
        <taxon>Roseobacteraceae</taxon>
        <taxon>Aliiruegeria</taxon>
    </lineage>
</organism>
<sequence>MRFARHAAFAGTFFLIALPAPAQDEDGGGMIQRFLQDKLSSGGREVRISGFEGLLSGAARLGELTIADDKGVWLTLRNAELDWSRAALLRGNLSVETLSAGELIVERLPEAAPQDENALPDAPKAEASGFSLPELPISIRIDTLAIERAELGEPVLGQAAVLGLQGGVELASGEGRVDLETRRLDGPDDTISLHGSFVNETRTLTLDLSMSEDAGGIVSSLLKLPGSPSLDLKVAGDGPLTDFAADIGLRTDEQDRIAGAVTLKGDDAGNTTFTADIGGDITPLIPADFHEFFGDDIRLTVNGARGAEGTLDLPLFSLAAKSLQLQGAVTLGADGLPTAFDIDGKMGRADGAPLRLPVSGPGTYLDQVALAAEFDAAQSDRWTLTAEVDGVDTEAANLDQLALDGVGRISTGDGAAVSGDLLFDFAGLALADPALAKAAGETLNGGVAFSWQQGSALDITRLFADGADFGVTILGDLRVADRSLKISGQGQVRADDISRFSDLAGRPLTGQATVGLSGQGDPLGGIFAVTADIAADGLSIGDETADRLLDGPVTIATAARRDTSGTVLDRFELRSRGVEADASGNVGSGSSDLRFSAALSDVGLVLPGHEGQLTLSGEARETAPGDWMTGLELAGPYELAGNLAGRIHPGDGDITLDLSMPDIAPLVPDHSGPISVTGSAKEEAEGKWNVDLDVGGPYELAAQVAGLVAPGESDVALEIALPDIAPLVPDHSGPISVTGSAKEEAEGKWNVDLDVGGPYELAAQVAGLVAPGESDVALEIALPDIAPLVPGHTGAVALSGTAAETGTGGWKFKLDGSGPYEAQVNLDGSMGGGPGEVALTASLPDIAPLAPGLTGPILAEGTASDAGDGLWKIDFDASGPYDSVATVDGVVGGGQSDLLLDVSLPDLSPLVPQVQGPVRARGTAAEAGDGRWNVDFNVAAPQGATADIAGAVGATGTDVELAVAVPQVSAFAPGVNGALTAAATAAQREDGAWELDLDANGPYSSTVAAGGIYGPGVSSLAVEAALPDVGALAPAYSGPLSIKGTANEASANTWNVVLDAGLPYDGTANIVGAIAAGATALDLQVNLPTIAPFAPGITGGFSATGNVAQSAAGYAVTLDTNGPQGVSSSVSGSVAADFATVALNATGTAPLGLANKALSPNIINGTAAFNIAVDGAPSLEAVSGTVTINGADMTLPEFRQNLSGINVQVGLDGSSVQLDASANSQAGGSLGANGSLQISGGMNANLQASLNQFVLTDPTLFSTTLDGGVTISGPLTGGANIDGRINVGRTEIRIPDGGLGFGGAVPNLTHTNEPNSVRQTRQRAGLIEEKKSSSSGSGGAGAVFGLNVTVRAPDEIFIRGRGLDTELGGGMVVTGTTATPKPVGEIEVIRGRLDILGQRLDVTEGTVSLAGGLQPYIDITASSSRDDFEFVAKITGPVDDPTFKLSSVPDLPQDEVLAYFLFGKSVTDLSALQAVQMASALATLTGRGGVGLMGNIREGLGLDDLDLATTDDGGAEVRAGKYISDNIYTEFVADSQGETEIDLNIDVSKNFTVKGTADSKGDSSIGIYFERDY</sequence>
<evidence type="ECO:0000313" key="8">
    <source>
        <dbReference type="Proteomes" id="UP000199382"/>
    </source>
</evidence>
<dbReference type="STRING" id="571298.SAMN04488026_100916"/>
<dbReference type="EMBL" id="FNEK01000009">
    <property type="protein sequence ID" value="SDI92361.1"/>
    <property type="molecule type" value="Genomic_DNA"/>
</dbReference>
<dbReference type="Proteomes" id="UP000199382">
    <property type="component" value="Unassembled WGS sequence"/>
</dbReference>
<name>A0A1G8PIK8_9RHOB</name>
<dbReference type="GO" id="GO:0005886">
    <property type="term" value="C:plasma membrane"/>
    <property type="evidence" value="ECO:0007669"/>
    <property type="project" value="InterPro"/>
</dbReference>
<keyword evidence="4" id="KW-0472">Membrane</keyword>
<evidence type="ECO:0000259" key="6">
    <source>
        <dbReference type="Pfam" id="PF04357"/>
    </source>
</evidence>
<keyword evidence="8" id="KW-1185">Reference proteome</keyword>
<proteinExistence type="predicted"/>
<evidence type="ECO:0000256" key="5">
    <source>
        <dbReference type="SAM" id="SignalP"/>
    </source>
</evidence>
<keyword evidence="2" id="KW-0812">Transmembrane</keyword>
<keyword evidence="3" id="KW-1133">Transmembrane helix</keyword>
<evidence type="ECO:0000256" key="4">
    <source>
        <dbReference type="ARBA" id="ARBA00023136"/>
    </source>
</evidence>
<protein>
    <submittedName>
        <fullName evidence="7">Autotransporter secretion inner membrane protein TamB</fullName>
    </submittedName>
</protein>
<feature type="domain" description="Translocation and assembly module TamB C-terminal" evidence="6">
    <location>
        <begin position="1221"/>
        <end position="1573"/>
    </location>
</feature>
<evidence type="ECO:0000313" key="7">
    <source>
        <dbReference type="EMBL" id="SDI92361.1"/>
    </source>
</evidence>
<keyword evidence="5" id="KW-0732">Signal</keyword>
<dbReference type="GO" id="GO:0097347">
    <property type="term" value="C:TAM protein secretion complex"/>
    <property type="evidence" value="ECO:0007669"/>
    <property type="project" value="TreeGrafter"/>
</dbReference>
<evidence type="ECO:0000256" key="2">
    <source>
        <dbReference type="ARBA" id="ARBA00022692"/>
    </source>
</evidence>
<gene>
    <name evidence="7" type="ORF">SAMN04488026_100916</name>
</gene>
<evidence type="ECO:0000256" key="3">
    <source>
        <dbReference type="ARBA" id="ARBA00022989"/>
    </source>
</evidence>